<gene>
    <name evidence="2" type="ORF">EI77_00678</name>
</gene>
<feature type="signal peptide" evidence="1">
    <location>
        <begin position="1"/>
        <end position="20"/>
    </location>
</feature>
<dbReference type="RefSeq" id="WP_133793327.1">
    <property type="nucleotide sequence ID" value="NZ_SOCA01000001.1"/>
</dbReference>
<sequence>MSDNLFLPALLMMAASLCHAGPPVTSPIAQAEVRPMSTDRPDTTESPFTVPAGMFQVEASFFDYNREHFAGEKAETWIWGQVNLKAGLAQDMDLQVIFDSYQEVKISSGGPTQRLSGFGDVTVRLKKNIWGNEGGQTALGVMPYVSIPTGTELSADVWEGGLIVPFSCALTERVTLGLMAQMDIVHDFETGGQDLEWVHSATLGFGLTDALGLYTELVGIAGQDAAYMGIFNTGLTFAVTDNLVFDAGVRIGLNRPAPDFGVFSGVSFRF</sequence>
<dbReference type="InterPro" id="IPR025737">
    <property type="entry name" value="FApF"/>
</dbReference>
<evidence type="ECO:0000313" key="2">
    <source>
        <dbReference type="EMBL" id="TDU81370.1"/>
    </source>
</evidence>
<dbReference type="EMBL" id="SOCA01000001">
    <property type="protein sequence ID" value="TDU81370.1"/>
    <property type="molecule type" value="Genomic_DNA"/>
</dbReference>
<dbReference type="Pfam" id="PF13557">
    <property type="entry name" value="Phenol_MetA_deg"/>
    <property type="match status" value="1"/>
</dbReference>
<evidence type="ECO:0000313" key="3">
    <source>
        <dbReference type="Proteomes" id="UP000295662"/>
    </source>
</evidence>
<reference evidence="2 3" key="1">
    <citation type="submission" date="2019-03" db="EMBL/GenBank/DDBJ databases">
        <title>Genomic Encyclopedia of Archaeal and Bacterial Type Strains, Phase II (KMG-II): from individual species to whole genera.</title>
        <authorList>
            <person name="Goeker M."/>
        </authorList>
    </citation>
    <scope>NUCLEOTIDE SEQUENCE [LARGE SCALE GENOMIC DNA]</scope>
    <source>
        <strain evidence="2 3">ATCC 25309</strain>
    </source>
</reference>
<keyword evidence="1" id="KW-0732">Signal</keyword>
<comment type="caution">
    <text evidence="2">The sequence shown here is derived from an EMBL/GenBank/DDBJ whole genome shotgun (WGS) entry which is preliminary data.</text>
</comment>
<dbReference type="Proteomes" id="UP000295662">
    <property type="component" value="Unassembled WGS sequence"/>
</dbReference>
<evidence type="ECO:0000256" key="1">
    <source>
        <dbReference type="SAM" id="SignalP"/>
    </source>
</evidence>
<dbReference type="OrthoDB" id="189778at2"/>
<proteinExistence type="predicted"/>
<keyword evidence="3" id="KW-1185">Reference proteome</keyword>
<organism evidence="2 3">
    <name type="scientific">Prosthecobacter fusiformis</name>
    <dbReference type="NCBI Taxonomy" id="48464"/>
    <lineage>
        <taxon>Bacteria</taxon>
        <taxon>Pseudomonadati</taxon>
        <taxon>Verrucomicrobiota</taxon>
        <taxon>Verrucomicrobiia</taxon>
        <taxon>Verrucomicrobiales</taxon>
        <taxon>Verrucomicrobiaceae</taxon>
        <taxon>Prosthecobacter</taxon>
    </lineage>
</organism>
<protein>
    <submittedName>
        <fullName evidence="2">Outer membrane putative beta-barrel porin/alpha-amylase</fullName>
    </submittedName>
</protein>
<dbReference type="AlphaFoldDB" id="A0A4R7SQ66"/>
<name>A0A4R7SQ66_9BACT</name>
<accession>A0A4R7SQ66</accession>
<feature type="chain" id="PRO_5020336258" evidence="1">
    <location>
        <begin position="21"/>
        <end position="270"/>
    </location>
</feature>